<comment type="caution">
    <text evidence="1">The sequence shown here is derived from an EMBL/GenBank/DDBJ whole genome shotgun (WGS) entry which is preliminary data.</text>
</comment>
<proteinExistence type="predicted"/>
<dbReference type="Proteomes" id="UP001469553">
    <property type="component" value="Unassembled WGS sequence"/>
</dbReference>
<keyword evidence="2" id="KW-1185">Reference proteome</keyword>
<evidence type="ECO:0000313" key="2">
    <source>
        <dbReference type="Proteomes" id="UP001469553"/>
    </source>
</evidence>
<dbReference type="EMBL" id="JAHRIP010057502">
    <property type="protein sequence ID" value="MEQ2303299.1"/>
    <property type="molecule type" value="Genomic_DNA"/>
</dbReference>
<evidence type="ECO:0000313" key="1">
    <source>
        <dbReference type="EMBL" id="MEQ2303299.1"/>
    </source>
</evidence>
<reference evidence="1 2" key="1">
    <citation type="submission" date="2021-06" db="EMBL/GenBank/DDBJ databases">
        <authorList>
            <person name="Palmer J.M."/>
        </authorList>
    </citation>
    <scope>NUCLEOTIDE SEQUENCE [LARGE SCALE GENOMIC DNA]</scope>
    <source>
        <strain evidence="1 2">AS_MEX2019</strain>
        <tissue evidence="1">Muscle</tissue>
    </source>
</reference>
<gene>
    <name evidence="1" type="ORF">AMECASPLE_015318</name>
</gene>
<accession>A0ABV0ZAP9</accession>
<organism evidence="1 2">
    <name type="scientific">Ameca splendens</name>
    <dbReference type="NCBI Taxonomy" id="208324"/>
    <lineage>
        <taxon>Eukaryota</taxon>
        <taxon>Metazoa</taxon>
        <taxon>Chordata</taxon>
        <taxon>Craniata</taxon>
        <taxon>Vertebrata</taxon>
        <taxon>Euteleostomi</taxon>
        <taxon>Actinopterygii</taxon>
        <taxon>Neopterygii</taxon>
        <taxon>Teleostei</taxon>
        <taxon>Neoteleostei</taxon>
        <taxon>Acanthomorphata</taxon>
        <taxon>Ovalentaria</taxon>
        <taxon>Atherinomorphae</taxon>
        <taxon>Cyprinodontiformes</taxon>
        <taxon>Goodeidae</taxon>
        <taxon>Ameca</taxon>
    </lineage>
</organism>
<sequence>MWKHGNRNELSEMCSSSQGSVKHSAADGWKSEFFVQGGSSSTLLLTKEQTFTRWMDGSGACSPFWLDH</sequence>
<protein>
    <submittedName>
        <fullName evidence="1">Uncharacterized protein</fullName>
    </submittedName>
</protein>
<name>A0ABV0ZAP9_9TELE</name>